<evidence type="ECO:0000256" key="6">
    <source>
        <dbReference type="ARBA" id="ARBA00022989"/>
    </source>
</evidence>
<dbReference type="Pfam" id="PF08345">
    <property type="entry name" value="YscJ_FliF_C"/>
    <property type="match status" value="1"/>
</dbReference>
<evidence type="ECO:0000256" key="11">
    <source>
        <dbReference type="SAM" id="MobiDB-lite"/>
    </source>
</evidence>
<organism evidence="15 16">
    <name type="scientific">Campylobacter concisus</name>
    <dbReference type="NCBI Taxonomy" id="199"/>
    <lineage>
        <taxon>Bacteria</taxon>
        <taxon>Pseudomonadati</taxon>
        <taxon>Campylobacterota</taxon>
        <taxon>Epsilonproteobacteria</taxon>
        <taxon>Campylobacterales</taxon>
        <taxon>Campylobacteraceae</taxon>
        <taxon>Campylobacter</taxon>
    </lineage>
</organism>
<feature type="domain" description="Flagellar M-ring C-terminal" evidence="14">
    <location>
        <begin position="254"/>
        <end position="423"/>
    </location>
</feature>
<dbReference type="GO" id="GO:0071973">
    <property type="term" value="P:bacterial-type flagellum-dependent cell motility"/>
    <property type="evidence" value="ECO:0007669"/>
    <property type="project" value="InterPro"/>
</dbReference>
<dbReference type="GO" id="GO:0009431">
    <property type="term" value="C:bacterial-type flagellum basal body, MS ring"/>
    <property type="evidence" value="ECO:0007669"/>
    <property type="project" value="InterPro"/>
</dbReference>
<evidence type="ECO:0000256" key="1">
    <source>
        <dbReference type="ARBA" id="ARBA00004117"/>
    </source>
</evidence>
<feature type="coiled-coil region" evidence="10">
    <location>
        <begin position="468"/>
        <end position="513"/>
    </location>
</feature>
<dbReference type="InterPro" id="IPR000067">
    <property type="entry name" value="FlgMring_FliF"/>
</dbReference>
<evidence type="ECO:0000313" key="16">
    <source>
        <dbReference type="Proteomes" id="UP000241854"/>
    </source>
</evidence>
<dbReference type="InterPro" id="IPR006182">
    <property type="entry name" value="FliF_N_dom"/>
</dbReference>
<dbReference type="GO" id="GO:0005886">
    <property type="term" value="C:plasma membrane"/>
    <property type="evidence" value="ECO:0007669"/>
    <property type="project" value="UniProtKB-SubCell"/>
</dbReference>
<keyword evidence="10" id="KW-0175">Coiled coil</keyword>
<keyword evidence="6 12" id="KW-1133">Transmembrane helix</keyword>
<feature type="transmembrane region" description="Helical" evidence="12">
    <location>
        <begin position="23"/>
        <end position="42"/>
    </location>
</feature>
<dbReference type="EMBL" id="CP021642">
    <property type="protein sequence ID" value="AVX44475.1"/>
    <property type="molecule type" value="Genomic_DNA"/>
</dbReference>
<evidence type="ECO:0000256" key="12">
    <source>
        <dbReference type="SAM" id="Phobius"/>
    </source>
</evidence>
<keyword evidence="15" id="KW-0966">Cell projection</keyword>
<keyword evidence="5 12" id="KW-0812">Transmembrane</keyword>
<name>A0A2R4P1B1_9BACT</name>
<feature type="region of interest" description="Disordered" evidence="11">
    <location>
        <begin position="294"/>
        <end position="313"/>
    </location>
</feature>
<dbReference type="InterPro" id="IPR043427">
    <property type="entry name" value="YscJ/FliF"/>
</dbReference>
<evidence type="ECO:0000256" key="3">
    <source>
        <dbReference type="ARBA" id="ARBA00007971"/>
    </source>
</evidence>
<comment type="subcellular location">
    <subcellularLocation>
        <location evidence="1 9">Bacterial flagellum basal body</location>
    </subcellularLocation>
    <subcellularLocation>
        <location evidence="2">Cell membrane</location>
        <topology evidence="2">Multi-pass membrane protein</topology>
    </subcellularLocation>
</comment>
<reference evidence="15 16" key="1">
    <citation type="journal article" date="2018" name="Emerg. Microbes Infect.">
        <title>Genomic analysis of oral Campylobacter concisus strains identified a potential bacterial molecular marker associated with active Crohn's disease.</title>
        <authorList>
            <person name="Liu F."/>
            <person name="Ma R."/>
            <person name="Tay C.Y.A."/>
            <person name="Octavia S."/>
            <person name="Lan R."/>
            <person name="Chung H.K.L."/>
            <person name="Riordan S.M."/>
            <person name="Grimm M.C."/>
            <person name="Leong R.W."/>
            <person name="Tanaka M.M."/>
            <person name="Connor S."/>
            <person name="Zhang L."/>
        </authorList>
    </citation>
    <scope>NUCLEOTIDE SEQUENCE [LARGE SCALE GENOMIC DNA]</scope>
    <source>
        <strain evidence="15 16">P2CDO4</strain>
    </source>
</reference>
<keyword evidence="7 12" id="KW-0472">Membrane</keyword>
<proteinExistence type="inferred from homology"/>
<dbReference type="AlphaFoldDB" id="A0A2R4P1B1"/>
<dbReference type="NCBIfam" id="TIGR00206">
    <property type="entry name" value="fliF"/>
    <property type="match status" value="1"/>
</dbReference>
<feature type="transmembrane region" description="Helical" evidence="12">
    <location>
        <begin position="442"/>
        <end position="463"/>
    </location>
</feature>
<gene>
    <name evidence="15" type="ORF">CCS77_1414</name>
</gene>
<dbReference type="Proteomes" id="UP000241854">
    <property type="component" value="Chromosome"/>
</dbReference>
<protein>
    <recommendedName>
        <fullName evidence="9">Flagellar M-ring protein</fullName>
    </recommendedName>
</protein>
<dbReference type="Pfam" id="PF01514">
    <property type="entry name" value="YscJ_FliF"/>
    <property type="match status" value="1"/>
</dbReference>
<evidence type="ECO:0000256" key="8">
    <source>
        <dbReference type="ARBA" id="ARBA00023143"/>
    </source>
</evidence>
<evidence type="ECO:0000256" key="9">
    <source>
        <dbReference type="PIRNR" id="PIRNR004862"/>
    </source>
</evidence>
<dbReference type="Gene3D" id="3.30.300.30">
    <property type="match status" value="1"/>
</dbReference>
<evidence type="ECO:0000256" key="5">
    <source>
        <dbReference type="ARBA" id="ARBA00022692"/>
    </source>
</evidence>
<dbReference type="RefSeq" id="WP_107916982.1">
    <property type="nucleotide sequence ID" value="NZ_CP021642.1"/>
</dbReference>
<comment type="similarity">
    <text evidence="3 9">Belongs to the FliF family.</text>
</comment>
<sequence>MDFKALLHQISQIYQKLSLKQKIVAGGSIVLVVAFLVFLTLYKSKSDSFAGYSVLFENISPSDSALIVDQLNKDGVKYKLANEGTILVPTSDVYKERIAVATLGIPKESKIGFEIFDKQEFGATDAEQRVKFQRALEGELARTIESLSSIQKATVRIAIPKESVFTERQALPTASIVVELKPGVSLNAKQIFGIKNLVAASVTNLSTENVKIVNQDGVALGDEDGEFDSDAIAQQIRYKREFENNYEQKIVNVLAPIVGGADKVVAKVNIDFDFDKKDTKSEVYDPNNVVRSESNIEEKRQGSAPNEVGGVPGAVSNIGPVQGLDDSTLKEQYNKSSQQTNYEISKKVTNVKGQFASINRVSAAVVIDGLYQSKKDKDGKPTGELEFAPLTKEQRESITNLIKQSIGYNQNRGDEVSLDNFEFKTGKDVSTGEKMDGFMNNYVMPFLPLLKYIFAALLLYIFYKKVIVPFMQKMLEETKEEEEQAQDDLEDIEVDAEDTLEKFKAARKKVEEQLGLSGEFNEDELKYDVLLEKMKIIVTERSEEISNLLQDMVKNDSDFNMRKEI</sequence>
<dbReference type="PANTHER" id="PTHR30046:SF0">
    <property type="entry name" value="FLAGELLAR M-RING PROTEIN"/>
    <property type="match status" value="1"/>
</dbReference>
<evidence type="ECO:0000256" key="2">
    <source>
        <dbReference type="ARBA" id="ARBA00004651"/>
    </source>
</evidence>
<dbReference type="PIRSF" id="PIRSF004862">
    <property type="entry name" value="FliF"/>
    <property type="match status" value="1"/>
</dbReference>
<evidence type="ECO:0000259" key="14">
    <source>
        <dbReference type="Pfam" id="PF08345"/>
    </source>
</evidence>
<dbReference type="InterPro" id="IPR013556">
    <property type="entry name" value="Flag_M-ring_C"/>
</dbReference>
<dbReference type="PRINTS" id="PR01009">
    <property type="entry name" value="FLGMRINGFLIF"/>
</dbReference>
<evidence type="ECO:0000256" key="10">
    <source>
        <dbReference type="SAM" id="Coils"/>
    </source>
</evidence>
<keyword evidence="4" id="KW-1003">Cell membrane</keyword>
<evidence type="ECO:0000313" key="15">
    <source>
        <dbReference type="EMBL" id="AVX44475.1"/>
    </source>
</evidence>
<dbReference type="GO" id="GO:0003774">
    <property type="term" value="F:cytoskeletal motor activity"/>
    <property type="evidence" value="ECO:0007669"/>
    <property type="project" value="InterPro"/>
</dbReference>
<keyword evidence="15" id="KW-0282">Flagellum</keyword>
<evidence type="ECO:0000259" key="13">
    <source>
        <dbReference type="Pfam" id="PF01514"/>
    </source>
</evidence>
<evidence type="ECO:0000256" key="7">
    <source>
        <dbReference type="ARBA" id="ARBA00023136"/>
    </source>
</evidence>
<keyword evidence="15" id="KW-0969">Cilium</keyword>
<keyword evidence="8 9" id="KW-0975">Bacterial flagellum</keyword>
<dbReference type="InterPro" id="IPR045851">
    <property type="entry name" value="AMP-bd_C_sf"/>
</dbReference>
<evidence type="ECO:0000256" key="4">
    <source>
        <dbReference type="ARBA" id="ARBA00022475"/>
    </source>
</evidence>
<accession>A0A2R4P1B1</accession>
<comment type="function">
    <text evidence="9">The M ring may be actively involved in energy transduction.</text>
</comment>
<dbReference type="PANTHER" id="PTHR30046">
    <property type="entry name" value="FLAGELLAR M-RING PROTEIN"/>
    <property type="match status" value="1"/>
</dbReference>
<feature type="domain" description="Flagellar M-ring N-terminal" evidence="13">
    <location>
        <begin position="52"/>
        <end position="220"/>
    </location>
</feature>